<dbReference type="PROSITE" id="PS50045">
    <property type="entry name" value="SIGMA54_INTERACT_4"/>
    <property type="match status" value="1"/>
</dbReference>
<dbReference type="GO" id="GO:0043565">
    <property type="term" value="F:sequence-specific DNA binding"/>
    <property type="evidence" value="ECO:0007669"/>
    <property type="project" value="InterPro"/>
</dbReference>
<feature type="domain" description="Response regulatory" evidence="9">
    <location>
        <begin position="4"/>
        <end position="118"/>
    </location>
</feature>
<feature type="modified residue" description="4-aspartylphosphate" evidence="7">
    <location>
        <position position="53"/>
    </location>
</feature>
<evidence type="ECO:0000256" key="6">
    <source>
        <dbReference type="ARBA" id="ARBA00023163"/>
    </source>
</evidence>
<evidence type="ECO:0000313" key="11">
    <source>
        <dbReference type="Proteomes" id="UP000073601"/>
    </source>
</evidence>
<keyword evidence="6" id="KW-0804">Transcription</keyword>
<feature type="domain" description="Sigma-54 factor interaction" evidence="8">
    <location>
        <begin position="144"/>
        <end position="361"/>
    </location>
</feature>
<dbReference type="InterPro" id="IPR001789">
    <property type="entry name" value="Sig_transdc_resp-reg_receiver"/>
</dbReference>
<evidence type="ECO:0000256" key="7">
    <source>
        <dbReference type="PROSITE-ProRule" id="PRU00169"/>
    </source>
</evidence>
<keyword evidence="4" id="KW-0902">Two-component regulatory system</keyword>
<dbReference type="InterPro" id="IPR011006">
    <property type="entry name" value="CheY-like_superfamily"/>
</dbReference>
<dbReference type="Gene3D" id="1.10.10.60">
    <property type="entry name" value="Homeodomain-like"/>
    <property type="match status" value="1"/>
</dbReference>
<dbReference type="Pfam" id="PF25601">
    <property type="entry name" value="AAA_lid_14"/>
    <property type="match status" value="1"/>
</dbReference>
<dbReference type="Pfam" id="PF02954">
    <property type="entry name" value="HTH_8"/>
    <property type="match status" value="1"/>
</dbReference>
<dbReference type="PROSITE" id="PS50110">
    <property type="entry name" value="RESPONSE_REGULATORY"/>
    <property type="match status" value="1"/>
</dbReference>
<dbReference type="InterPro" id="IPR027417">
    <property type="entry name" value="P-loop_NTPase"/>
</dbReference>
<evidence type="ECO:0000256" key="4">
    <source>
        <dbReference type="ARBA" id="ARBA00023012"/>
    </source>
</evidence>
<dbReference type="GO" id="GO:0005524">
    <property type="term" value="F:ATP binding"/>
    <property type="evidence" value="ECO:0007669"/>
    <property type="project" value="UniProtKB-KW"/>
</dbReference>
<keyword evidence="3" id="KW-0067">ATP-binding</keyword>
<dbReference type="Pfam" id="PF00158">
    <property type="entry name" value="Sigma54_activat"/>
    <property type="match status" value="1"/>
</dbReference>
<dbReference type="AlphaFoldDB" id="A0A128FHC7"/>
<evidence type="ECO:0000256" key="1">
    <source>
        <dbReference type="ARBA" id="ARBA00022553"/>
    </source>
</evidence>
<dbReference type="Gene3D" id="3.40.50.300">
    <property type="entry name" value="P-loop containing nucleotide triphosphate hydrolases"/>
    <property type="match status" value="1"/>
</dbReference>
<proteinExistence type="predicted"/>
<dbReference type="CDD" id="cd00009">
    <property type="entry name" value="AAA"/>
    <property type="match status" value="1"/>
</dbReference>
<dbReference type="Pfam" id="PF00072">
    <property type="entry name" value="Response_reg"/>
    <property type="match status" value="1"/>
</dbReference>
<sequence length="435" mass="49050">MTPEIWIIDDERTIRDSLSQTLDIEGFHSRAFSNAKDALENLNATFEGVIVSDINMPQMDGMTFLSKALDVDPELSIVMLTGHGDISTAVSAMRQGAYDFLEKPFSTDTLLDVIKRGTDKRQLVMENRELKRQLETQSAPGPRILGNADSVKQLRRTIFYLKDQNGDMLLQGERGTGKELAARFIHDQGTRQDEPFVALKCRQVPEALIAMELFGSEQQAYASFPSYKNSKVAAAGKGTLFLDGIEALSLNVQEKLATLTGSSERPRIIASTRQDLTNSVTQGHFSARLFQNLAETTLIFPPLRDRREDIVTLCQNFVRTTASRFGIAPPKLELEHKEKLLKHPWKGNVRELQAFAERWVLMGEQNLTTENGESNEKEHDSLAERILKVERAILFDALNRHNGMLKEVQIELGLARKTLYAKLKKHHLDKQNFKG</sequence>
<gene>
    <name evidence="10" type="primary">dctD_2</name>
    <name evidence="10" type="ORF">GMA8713_04242</name>
</gene>
<evidence type="ECO:0000259" key="9">
    <source>
        <dbReference type="PROSITE" id="PS50110"/>
    </source>
</evidence>
<protein>
    <submittedName>
        <fullName evidence="10">C4-dicarboxylate transport transcriptional regulatory protein DctD</fullName>
    </submittedName>
</protein>
<name>A0A128FHC7_9GAMM</name>
<dbReference type="SUPFAM" id="SSF46689">
    <property type="entry name" value="Homeodomain-like"/>
    <property type="match status" value="1"/>
</dbReference>
<dbReference type="GO" id="GO:0006355">
    <property type="term" value="P:regulation of DNA-templated transcription"/>
    <property type="evidence" value="ECO:0007669"/>
    <property type="project" value="InterPro"/>
</dbReference>
<dbReference type="GO" id="GO:0000160">
    <property type="term" value="P:phosphorelay signal transduction system"/>
    <property type="evidence" value="ECO:0007669"/>
    <property type="project" value="UniProtKB-KW"/>
</dbReference>
<dbReference type="InterPro" id="IPR002078">
    <property type="entry name" value="Sigma_54_int"/>
</dbReference>
<evidence type="ECO:0000256" key="5">
    <source>
        <dbReference type="ARBA" id="ARBA00023015"/>
    </source>
</evidence>
<keyword evidence="11" id="KW-1185">Reference proteome</keyword>
<accession>A0A128FHC7</accession>
<evidence type="ECO:0000259" key="8">
    <source>
        <dbReference type="PROSITE" id="PS50045"/>
    </source>
</evidence>
<dbReference type="RefSeq" id="WP_062713942.1">
    <property type="nucleotide sequence ID" value="NZ_CAWRCI010000056.1"/>
</dbReference>
<keyword evidence="5" id="KW-0805">Transcription regulation</keyword>
<evidence type="ECO:0000256" key="2">
    <source>
        <dbReference type="ARBA" id="ARBA00022741"/>
    </source>
</evidence>
<dbReference type="PANTHER" id="PTHR32071:SF57">
    <property type="entry name" value="C4-DICARBOXYLATE TRANSPORT TRANSCRIPTIONAL REGULATORY PROTEIN DCTD"/>
    <property type="match status" value="1"/>
</dbReference>
<dbReference type="EMBL" id="FIZY01000056">
    <property type="protein sequence ID" value="CZF86208.1"/>
    <property type="molecule type" value="Genomic_DNA"/>
</dbReference>
<evidence type="ECO:0000256" key="3">
    <source>
        <dbReference type="ARBA" id="ARBA00022840"/>
    </source>
</evidence>
<dbReference type="SUPFAM" id="SSF52172">
    <property type="entry name" value="CheY-like"/>
    <property type="match status" value="1"/>
</dbReference>
<dbReference type="Gene3D" id="3.40.50.2300">
    <property type="match status" value="1"/>
</dbReference>
<dbReference type="Gene3D" id="1.10.8.60">
    <property type="match status" value="1"/>
</dbReference>
<dbReference type="CDD" id="cd17549">
    <property type="entry name" value="REC_DctD-like"/>
    <property type="match status" value="1"/>
</dbReference>
<dbReference type="SUPFAM" id="SSF52540">
    <property type="entry name" value="P-loop containing nucleoside triphosphate hydrolases"/>
    <property type="match status" value="1"/>
</dbReference>
<keyword evidence="1 7" id="KW-0597">Phosphoprotein</keyword>
<dbReference type="PANTHER" id="PTHR32071">
    <property type="entry name" value="TRANSCRIPTIONAL REGULATORY PROTEIN"/>
    <property type="match status" value="1"/>
</dbReference>
<dbReference type="InterPro" id="IPR002197">
    <property type="entry name" value="HTH_Fis"/>
</dbReference>
<dbReference type="FunFam" id="3.40.50.2300:FF:000018">
    <property type="entry name" value="DNA-binding transcriptional regulator NtrC"/>
    <property type="match status" value="1"/>
</dbReference>
<dbReference type="InterPro" id="IPR009057">
    <property type="entry name" value="Homeodomain-like_sf"/>
</dbReference>
<dbReference type="OrthoDB" id="9804019at2"/>
<dbReference type="Proteomes" id="UP000073601">
    <property type="component" value="Unassembled WGS sequence"/>
</dbReference>
<dbReference type="SMART" id="SM00448">
    <property type="entry name" value="REC"/>
    <property type="match status" value="1"/>
</dbReference>
<dbReference type="InterPro" id="IPR058031">
    <property type="entry name" value="AAA_lid_NorR"/>
</dbReference>
<keyword evidence="2" id="KW-0547">Nucleotide-binding</keyword>
<organism evidence="10 11">
    <name type="scientific">Grimontia marina</name>
    <dbReference type="NCBI Taxonomy" id="646534"/>
    <lineage>
        <taxon>Bacteria</taxon>
        <taxon>Pseudomonadati</taxon>
        <taxon>Pseudomonadota</taxon>
        <taxon>Gammaproteobacteria</taxon>
        <taxon>Vibrionales</taxon>
        <taxon>Vibrionaceae</taxon>
        <taxon>Grimontia</taxon>
    </lineage>
</organism>
<evidence type="ECO:0000313" key="10">
    <source>
        <dbReference type="EMBL" id="CZF86208.1"/>
    </source>
</evidence>
<reference evidence="11" key="1">
    <citation type="submission" date="2016-02" db="EMBL/GenBank/DDBJ databases">
        <authorList>
            <person name="Rodrigo-Torres Lidia"/>
            <person name="Arahal R.David."/>
        </authorList>
    </citation>
    <scope>NUCLEOTIDE SEQUENCE [LARGE SCALE GENOMIC DNA]</scope>
    <source>
        <strain evidence="11">CECT 8713</strain>
    </source>
</reference>